<evidence type="ECO:0000313" key="2">
    <source>
        <dbReference type="EMBL" id="ESN90453.1"/>
    </source>
</evidence>
<dbReference type="RefSeq" id="XP_009031390.1">
    <property type="nucleotide sequence ID" value="XM_009033142.1"/>
</dbReference>
<protein>
    <submittedName>
        <fullName evidence="2 3">Uncharacterized protein</fullName>
    </submittedName>
</protein>
<accession>T1EXT1</accession>
<evidence type="ECO:0000313" key="3">
    <source>
        <dbReference type="EnsemblMetazoa" id="HelroP166119"/>
    </source>
</evidence>
<dbReference type="InParanoid" id="T1EXT1"/>
<keyword evidence="1" id="KW-1133">Transmembrane helix</keyword>
<feature type="transmembrane region" description="Helical" evidence="1">
    <location>
        <begin position="189"/>
        <end position="209"/>
    </location>
</feature>
<sequence length="288" mass="33774">MLRVQLKNCYIGALKRFMMQIVDDVCLSFPNNKLDYKLQRNNNINKRTKNRSRRIFTFETETNSTHNESENNINNNNNIINNNTNNNNIINNNNNINNNNINNININNIINNNINNNINNYNRDADVVAQQCRDTRLKPTTHLIVALPKSLKIGVVKLFVKKQHSNSLLLNNWSRLNKTSKVIYERFRFFHTLLIIIVFSIAVAILNLIESNCLNEEMESFDHPFPIYRATSPQRHNNNITPVLSSQYFCIYTMRQHQVHFYRAALNSYEVSNMQTTTVWYGVFEIKS</sequence>
<proteinExistence type="predicted"/>
<keyword evidence="1" id="KW-0812">Transmembrane</keyword>
<dbReference type="AlphaFoldDB" id="T1EXT1"/>
<keyword evidence="4" id="KW-1185">Reference proteome</keyword>
<evidence type="ECO:0000256" key="1">
    <source>
        <dbReference type="SAM" id="Phobius"/>
    </source>
</evidence>
<dbReference type="EnsemblMetazoa" id="HelroT166119">
    <property type="protein sequence ID" value="HelroP166119"/>
    <property type="gene ID" value="HelroG166119"/>
</dbReference>
<dbReference type="GeneID" id="20201381"/>
<dbReference type="HOGENOM" id="CLU_967345_0_0_1"/>
<dbReference type="EMBL" id="AMQM01002260">
    <property type="status" value="NOT_ANNOTATED_CDS"/>
    <property type="molecule type" value="Genomic_DNA"/>
</dbReference>
<reference evidence="2 4" key="2">
    <citation type="journal article" date="2013" name="Nature">
        <title>Insights into bilaterian evolution from three spiralian genomes.</title>
        <authorList>
            <person name="Simakov O."/>
            <person name="Marletaz F."/>
            <person name="Cho S.J."/>
            <person name="Edsinger-Gonzales E."/>
            <person name="Havlak P."/>
            <person name="Hellsten U."/>
            <person name="Kuo D.H."/>
            <person name="Larsson T."/>
            <person name="Lv J."/>
            <person name="Arendt D."/>
            <person name="Savage R."/>
            <person name="Osoegawa K."/>
            <person name="de Jong P."/>
            <person name="Grimwood J."/>
            <person name="Chapman J.A."/>
            <person name="Shapiro H."/>
            <person name="Aerts A."/>
            <person name="Otillar R.P."/>
            <person name="Terry A.Y."/>
            <person name="Boore J.L."/>
            <person name="Grigoriev I.V."/>
            <person name="Lindberg D.R."/>
            <person name="Seaver E.C."/>
            <person name="Weisblat D.A."/>
            <person name="Putnam N.H."/>
            <person name="Rokhsar D.S."/>
        </authorList>
    </citation>
    <scope>NUCLEOTIDE SEQUENCE</scope>
</reference>
<gene>
    <name evidence="3" type="primary">20201381</name>
    <name evidence="2" type="ORF">HELRODRAFT_166119</name>
</gene>
<reference evidence="3" key="3">
    <citation type="submission" date="2015-06" db="UniProtKB">
        <authorList>
            <consortium name="EnsemblMetazoa"/>
        </authorList>
    </citation>
    <scope>IDENTIFICATION</scope>
</reference>
<name>T1EXT1_HELRO</name>
<reference evidence="4" key="1">
    <citation type="submission" date="2012-12" db="EMBL/GenBank/DDBJ databases">
        <authorList>
            <person name="Hellsten U."/>
            <person name="Grimwood J."/>
            <person name="Chapman J.A."/>
            <person name="Shapiro H."/>
            <person name="Aerts A."/>
            <person name="Otillar R.P."/>
            <person name="Terry A.Y."/>
            <person name="Boore J.L."/>
            <person name="Simakov O."/>
            <person name="Marletaz F."/>
            <person name="Cho S.-J."/>
            <person name="Edsinger-Gonzales E."/>
            <person name="Havlak P."/>
            <person name="Kuo D.-H."/>
            <person name="Larsson T."/>
            <person name="Lv J."/>
            <person name="Arendt D."/>
            <person name="Savage R."/>
            <person name="Osoegawa K."/>
            <person name="de Jong P."/>
            <person name="Lindberg D.R."/>
            <person name="Seaver E.C."/>
            <person name="Weisblat D.A."/>
            <person name="Putnam N.H."/>
            <person name="Grigoriev I.V."/>
            <person name="Rokhsar D.S."/>
        </authorList>
    </citation>
    <scope>NUCLEOTIDE SEQUENCE</scope>
</reference>
<dbReference type="KEGG" id="hro:HELRODRAFT_166119"/>
<dbReference type="CTD" id="20201381"/>
<evidence type="ECO:0000313" key="4">
    <source>
        <dbReference type="Proteomes" id="UP000015101"/>
    </source>
</evidence>
<dbReference type="Proteomes" id="UP000015101">
    <property type="component" value="Unassembled WGS sequence"/>
</dbReference>
<keyword evidence="1" id="KW-0472">Membrane</keyword>
<organism evidence="3 4">
    <name type="scientific">Helobdella robusta</name>
    <name type="common">Californian leech</name>
    <dbReference type="NCBI Taxonomy" id="6412"/>
    <lineage>
        <taxon>Eukaryota</taxon>
        <taxon>Metazoa</taxon>
        <taxon>Spiralia</taxon>
        <taxon>Lophotrochozoa</taxon>
        <taxon>Annelida</taxon>
        <taxon>Clitellata</taxon>
        <taxon>Hirudinea</taxon>
        <taxon>Rhynchobdellida</taxon>
        <taxon>Glossiphoniidae</taxon>
        <taxon>Helobdella</taxon>
    </lineage>
</organism>
<dbReference type="EMBL" id="KB097753">
    <property type="protein sequence ID" value="ESN90453.1"/>
    <property type="molecule type" value="Genomic_DNA"/>
</dbReference>